<dbReference type="AlphaFoldDB" id="A0A242MWF7"/>
<reference evidence="1 2" key="1">
    <citation type="submission" date="2017-03" db="EMBL/GenBank/DDBJ databases">
        <title>Genome analysis of strain PAMC 26510.</title>
        <authorList>
            <person name="Oh H.-M."/>
            <person name="Yang J.-A."/>
        </authorList>
    </citation>
    <scope>NUCLEOTIDE SEQUENCE [LARGE SCALE GENOMIC DNA]</scope>
    <source>
        <strain evidence="1 2">PAMC 26510</strain>
    </source>
</reference>
<protein>
    <submittedName>
        <fullName evidence="1">Uncharacterized protein</fullName>
    </submittedName>
</protein>
<evidence type="ECO:0000313" key="2">
    <source>
        <dbReference type="Proteomes" id="UP000194546"/>
    </source>
</evidence>
<organism evidence="1 2">
    <name type="scientific">Caballeronia sordidicola</name>
    <name type="common">Burkholderia sordidicola</name>
    <dbReference type="NCBI Taxonomy" id="196367"/>
    <lineage>
        <taxon>Bacteria</taxon>
        <taxon>Pseudomonadati</taxon>
        <taxon>Pseudomonadota</taxon>
        <taxon>Betaproteobacteria</taxon>
        <taxon>Burkholderiales</taxon>
        <taxon>Burkholderiaceae</taxon>
        <taxon>Caballeronia</taxon>
    </lineage>
</organism>
<evidence type="ECO:0000313" key="1">
    <source>
        <dbReference type="EMBL" id="OTP75653.1"/>
    </source>
</evidence>
<sequence length="50" mass="5324">MLHRGTVTIRTAKVLATEIRAGTAFAAMMRAISEGNPRNYGSLVGATFVD</sequence>
<proteinExistence type="predicted"/>
<accession>A0A242MWF7</accession>
<dbReference type="Proteomes" id="UP000194546">
    <property type="component" value="Unassembled WGS sequence"/>
</dbReference>
<gene>
    <name evidence="1" type="ORF">PAMC26510_13290</name>
</gene>
<name>A0A242MWF7_CABSO</name>
<dbReference type="EMBL" id="NBTY01000071">
    <property type="protein sequence ID" value="OTP75653.1"/>
    <property type="molecule type" value="Genomic_DNA"/>
</dbReference>
<comment type="caution">
    <text evidence="1">The sequence shown here is derived from an EMBL/GenBank/DDBJ whole genome shotgun (WGS) entry which is preliminary data.</text>
</comment>